<keyword evidence="3" id="KW-1185">Reference proteome</keyword>
<keyword evidence="1" id="KW-0732">Signal</keyword>
<name>A0A7J5ZKA2_AMEME</name>
<gene>
    <name evidence="2" type="ORF">AMELA_G00281060</name>
</gene>
<evidence type="ECO:0000313" key="3">
    <source>
        <dbReference type="Proteomes" id="UP000593565"/>
    </source>
</evidence>
<accession>A0A7J5ZKA2</accession>
<dbReference type="AlphaFoldDB" id="A0A7J5ZKA2"/>
<sequence length="74" mass="8574">MKSFIGVLLSCLSFLLVDISDCYNVIYPSQILAKSYAQRRNYANPSNSRLSQRTLNPADRSKYRLNGERYLHKD</sequence>
<evidence type="ECO:0000256" key="1">
    <source>
        <dbReference type="SAM" id="SignalP"/>
    </source>
</evidence>
<reference evidence="2 3" key="1">
    <citation type="submission" date="2020-02" db="EMBL/GenBank/DDBJ databases">
        <title>A chromosome-scale genome assembly of the black bullhead catfish (Ameiurus melas).</title>
        <authorList>
            <person name="Wen M."/>
            <person name="Zham M."/>
            <person name="Cabau C."/>
            <person name="Klopp C."/>
            <person name="Donnadieu C."/>
            <person name="Roques C."/>
            <person name="Bouchez O."/>
            <person name="Lampietro C."/>
            <person name="Jouanno E."/>
            <person name="Herpin A."/>
            <person name="Louis A."/>
            <person name="Berthelot C."/>
            <person name="Parey E."/>
            <person name="Roest-Crollius H."/>
            <person name="Braasch I."/>
            <person name="Postlethwait J."/>
            <person name="Robinson-Rechavi M."/>
            <person name="Echchiki A."/>
            <person name="Begum T."/>
            <person name="Montfort J."/>
            <person name="Schartl M."/>
            <person name="Bobe J."/>
            <person name="Guiguen Y."/>
        </authorList>
    </citation>
    <scope>NUCLEOTIDE SEQUENCE [LARGE SCALE GENOMIC DNA]</scope>
    <source>
        <strain evidence="2">M_S1</strain>
        <tissue evidence="2">Blood</tissue>
    </source>
</reference>
<comment type="caution">
    <text evidence="2">The sequence shown here is derived from an EMBL/GenBank/DDBJ whole genome shotgun (WGS) entry which is preliminary data.</text>
</comment>
<evidence type="ECO:0000313" key="2">
    <source>
        <dbReference type="EMBL" id="KAF4071085.1"/>
    </source>
</evidence>
<dbReference type="Proteomes" id="UP000593565">
    <property type="component" value="Unassembled WGS sequence"/>
</dbReference>
<organism evidence="2 3">
    <name type="scientific">Ameiurus melas</name>
    <name type="common">Black bullhead</name>
    <name type="synonym">Silurus melas</name>
    <dbReference type="NCBI Taxonomy" id="219545"/>
    <lineage>
        <taxon>Eukaryota</taxon>
        <taxon>Metazoa</taxon>
        <taxon>Chordata</taxon>
        <taxon>Craniata</taxon>
        <taxon>Vertebrata</taxon>
        <taxon>Euteleostomi</taxon>
        <taxon>Actinopterygii</taxon>
        <taxon>Neopterygii</taxon>
        <taxon>Teleostei</taxon>
        <taxon>Ostariophysi</taxon>
        <taxon>Siluriformes</taxon>
        <taxon>Ictaluridae</taxon>
        <taxon>Ameiurus</taxon>
    </lineage>
</organism>
<feature type="non-terminal residue" evidence="2">
    <location>
        <position position="74"/>
    </location>
</feature>
<dbReference type="EMBL" id="JAAGNN010000028">
    <property type="protein sequence ID" value="KAF4071085.1"/>
    <property type="molecule type" value="Genomic_DNA"/>
</dbReference>
<protein>
    <submittedName>
        <fullName evidence="2">Uncharacterized protein</fullName>
    </submittedName>
</protein>
<feature type="signal peptide" evidence="1">
    <location>
        <begin position="1"/>
        <end position="22"/>
    </location>
</feature>
<proteinExistence type="predicted"/>
<feature type="chain" id="PRO_5029702819" evidence="1">
    <location>
        <begin position="23"/>
        <end position="74"/>
    </location>
</feature>